<feature type="transmembrane region" description="Helical" evidence="9">
    <location>
        <begin position="233"/>
        <end position="254"/>
    </location>
</feature>
<gene>
    <name evidence="11" type="ORF">SAMN03084138_02814</name>
</gene>
<evidence type="ECO:0000256" key="1">
    <source>
        <dbReference type="ARBA" id="ARBA00004429"/>
    </source>
</evidence>
<evidence type="ECO:0000256" key="7">
    <source>
        <dbReference type="ARBA" id="ARBA00022989"/>
    </source>
</evidence>
<dbReference type="GO" id="GO:0140359">
    <property type="term" value="F:ABC-type transporter activity"/>
    <property type="evidence" value="ECO:0007669"/>
    <property type="project" value="InterPro"/>
</dbReference>
<comment type="similarity">
    <text evidence="2 9">Belongs to the ABC-2 integral membrane protein family.</text>
</comment>
<evidence type="ECO:0000256" key="6">
    <source>
        <dbReference type="ARBA" id="ARBA00022692"/>
    </source>
</evidence>
<dbReference type="Proteomes" id="UP000182692">
    <property type="component" value="Unassembled WGS sequence"/>
</dbReference>
<dbReference type="GO" id="GO:0015920">
    <property type="term" value="P:lipopolysaccharide transport"/>
    <property type="evidence" value="ECO:0007669"/>
    <property type="project" value="TreeGrafter"/>
</dbReference>
<evidence type="ECO:0000259" key="10">
    <source>
        <dbReference type="PROSITE" id="PS51012"/>
    </source>
</evidence>
<keyword evidence="4 9" id="KW-1003">Cell membrane</keyword>
<keyword evidence="6 9" id="KW-0812">Transmembrane</keyword>
<evidence type="ECO:0000256" key="3">
    <source>
        <dbReference type="ARBA" id="ARBA00022448"/>
    </source>
</evidence>
<feature type="domain" description="ABC transmembrane type-2" evidence="10">
    <location>
        <begin position="33"/>
        <end position="254"/>
    </location>
</feature>
<feature type="transmembrane region" description="Helical" evidence="9">
    <location>
        <begin position="177"/>
        <end position="195"/>
    </location>
</feature>
<accession>A0A1I5S7W9</accession>
<keyword evidence="7 9" id="KW-1133">Transmembrane helix</keyword>
<evidence type="ECO:0000313" key="11">
    <source>
        <dbReference type="EMBL" id="SFP66779.1"/>
    </source>
</evidence>
<keyword evidence="3 9" id="KW-0813">Transport</keyword>
<dbReference type="PROSITE" id="PS51012">
    <property type="entry name" value="ABC_TM2"/>
    <property type="match status" value="1"/>
</dbReference>
<feature type="transmembrane region" description="Helical" evidence="9">
    <location>
        <begin position="33"/>
        <end position="52"/>
    </location>
</feature>
<evidence type="ECO:0000313" key="12">
    <source>
        <dbReference type="Proteomes" id="UP000182692"/>
    </source>
</evidence>
<protein>
    <recommendedName>
        <fullName evidence="9">Transport permease protein</fullName>
    </recommendedName>
</protein>
<feature type="transmembrane region" description="Helical" evidence="9">
    <location>
        <begin position="109"/>
        <end position="134"/>
    </location>
</feature>
<dbReference type="GeneID" id="35870628"/>
<dbReference type="EMBL" id="FOWR01000020">
    <property type="protein sequence ID" value="SFP66779.1"/>
    <property type="molecule type" value="Genomic_DNA"/>
</dbReference>
<dbReference type="InterPro" id="IPR047817">
    <property type="entry name" value="ABC2_TM_bact-type"/>
</dbReference>
<proteinExistence type="inferred from homology"/>
<dbReference type="Pfam" id="PF01061">
    <property type="entry name" value="ABC2_membrane"/>
    <property type="match status" value="1"/>
</dbReference>
<evidence type="ECO:0000256" key="8">
    <source>
        <dbReference type="ARBA" id="ARBA00023136"/>
    </source>
</evidence>
<keyword evidence="5" id="KW-0997">Cell inner membrane</keyword>
<keyword evidence="8 9" id="KW-0472">Membrane</keyword>
<organism evidence="11 12">
    <name type="scientific">Enterovibrio norvegicus DSM 15893</name>
    <dbReference type="NCBI Taxonomy" id="1121869"/>
    <lineage>
        <taxon>Bacteria</taxon>
        <taxon>Pseudomonadati</taxon>
        <taxon>Pseudomonadota</taxon>
        <taxon>Gammaproteobacteria</taxon>
        <taxon>Vibrionales</taxon>
        <taxon>Vibrionaceae</taxon>
        <taxon>Enterovibrio</taxon>
    </lineage>
</organism>
<dbReference type="PANTHER" id="PTHR30413">
    <property type="entry name" value="INNER MEMBRANE TRANSPORT PERMEASE"/>
    <property type="match status" value="1"/>
</dbReference>
<name>A0A1I5S7W9_9GAMM</name>
<dbReference type="AlphaFoldDB" id="A0A1I5S7W9"/>
<dbReference type="InterPro" id="IPR000412">
    <property type="entry name" value="ABC_2_transport"/>
</dbReference>
<dbReference type="GO" id="GO:0043190">
    <property type="term" value="C:ATP-binding cassette (ABC) transporter complex"/>
    <property type="evidence" value="ECO:0007669"/>
    <property type="project" value="InterPro"/>
</dbReference>
<evidence type="ECO:0000256" key="2">
    <source>
        <dbReference type="ARBA" id="ARBA00007783"/>
    </source>
</evidence>
<dbReference type="PRINTS" id="PR00164">
    <property type="entry name" value="ABC2TRNSPORT"/>
</dbReference>
<dbReference type="OrthoDB" id="9814458at2"/>
<evidence type="ECO:0000256" key="4">
    <source>
        <dbReference type="ARBA" id="ARBA00022475"/>
    </source>
</evidence>
<reference evidence="11 12" key="1">
    <citation type="submission" date="2016-10" db="EMBL/GenBank/DDBJ databases">
        <authorList>
            <person name="de Groot N.N."/>
        </authorList>
    </citation>
    <scope>NUCLEOTIDE SEQUENCE [LARGE SCALE GENOMIC DNA]</scope>
    <source>
        <strain evidence="11 12">DSM 15893</strain>
    </source>
</reference>
<evidence type="ECO:0000256" key="9">
    <source>
        <dbReference type="RuleBase" id="RU361157"/>
    </source>
</evidence>
<evidence type="ECO:0000256" key="5">
    <source>
        <dbReference type="ARBA" id="ARBA00022519"/>
    </source>
</evidence>
<feature type="transmembrane region" description="Helical" evidence="9">
    <location>
        <begin position="146"/>
        <end position="165"/>
    </location>
</feature>
<dbReference type="PANTHER" id="PTHR30413:SF8">
    <property type="entry name" value="TRANSPORT PERMEASE PROTEIN"/>
    <property type="match status" value="1"/>
</dbReference>
<dbReference type="RefSeq" id="WP_074927404.1">
    <property type="nucleotide sequence ID" value="NZ_FOWR01000020.1"/>
</dbReference>
<dbReference type="InterPro" id="IPR013525">
    <property type="entry name" value="ABC2_TM"/>
</dbReference>
<sequence length="262" mass="29923">MALVNNRSTLLVWRDVIFAIFLREIRSKFNDKLGISWSVVSPLIFILILTLMRSSVDGGTTHTMPTFFFMVYGIMLVQFFITTVSSVAGAINSNKSLFAFRQVQPISSIIAIAGLELLSRVFVALVIITIAYFMKVELAVNNPIGIISTFFLIWILGTSVGMLFALTRCYIPEVDKLRTLILRPLLFISAVFFSLRDVPQEMWKFMTWNPILHAVEYTRYYAYPTYGNVGVDIYYLGFSTLIIFFFSLCCYHALWKSAISRL</sequence>
<dbReference type="STRING" id="1121869.SAMN03084138_02814"/>
<comment type="subcellular location">
    <subcellularLocation>
        <location evidence="1 9">Cell inner membrane</location>
        <topology evidence="1 9">Multi-pass membrane protein</topology>
    </subcellularLocation>
</comment>
<feature type="transmembrane region" description="Helical" evidence="9">
    <location>
        <begin position="67"/>
        <end position="88"/>
    </location>
</feature>